<keyword evidence="2" id="KW-0472">Membrane</keyword>
<dbReference type="EMBL" id="FRYL01000038">
    <property type="protein sequence ID" value="SHO81302.1"/>
    <property type="molecule type" value="Genomic_DNA"/>
</dbReference>
<dbReference type="Pfam" id="PF00512">
    <property type="entry name" value="HisKA"/>
    <property type="match status" value="1"/>
</dbReference>
<dbReference type="PROSITE" id="PS50109">
    <property type="entry name" value="HIS_KIN"/>
    <property type="match status" value="1"/>
</dbReference>
<dbReference type="CDD" id="cd00075">
    <property type="entry name" value="HATPase"/>
    <property type="match status" value="1"/>
</dbReference>
<dbReference type="CDD" id="cd00082">
    <property type="entry name" value="HisKA"/>
    <property type="match status" value="1"/>
</dbReference>
<evidence type="ECO:0000313" key="4">
    <source>
        <dbReference type="EMBL" id="SHO81302.1"/>
    </source>
</evidence>
<keyword evidence="4" id="KW-0808">Transferase</keyword>
<dbReference type="SUPFAM" id="SSF47384">
    <property type="entry name" value="Homodimeric domain of signal transducing histidine kinase"/>
    <property type="match status" value="1"/>
</dbReference>
<dbReference type="AlphaFoldDB" id="A0A1W1EKI5"/>
<reference evidence="4" key="1">
    <citation type="submission" date="2016-10" db="EMBL/GenBank/DDBJ databases">
        <authorList>
            <person name="de Groot N.N."/>
        </authorList>
    </citation>
    <scope>NUCLEOTIDE SEQUENCE</scope>
</reference>
<keyword evidence="2" id="KW-0812">Transmembrane</keyword>
<dbReference type="InterPro" id="IPR003661">
    <property type="entry name" value="HisK_dim/P_dom"/>
</dbReference>
<dbReference type="InterPro" id="IPR036097">
    <property type="entry name" value="HisK_dim/P_sf"/>
</dbReference>
<keyword evidence="1" id="KW-0597">Phosphoprotein</keyword>
<dbReference type="Gene3D" id="3.30.565.10">
    <property type="entry name" value="Histidine kinase-like ATPase, C-terminal domain"/>
    <property type="match status" value="1"/>
</dbReference>
<dbReference type="PANTHER" id="PTHR43547:SF2">
    <property type="entry name" value="HYBRID SIGNAL TRANSDUCTION HISTIDINE KINASE C"/>
    <property type="match status" value="1"/>
</dbReference>
<dbReference type="InterPro" id="IPR036890">
    <property type="entry name" value="HATPase_C_sf"/>
</dbReference>
<organism evidence="4">
    <name type="scientific">hydrothermal vent metagenome</name>
    <dbReference type="NCBI Taxonomy" id="652676"/>
    <lineage>
        <taxon>unclassified sequences</taxon>
        <taxon>metagenomes</taxon>
        <taxon>ecological metagenomes</taxon>
    </lineage>
</organism>
<dbReference type="PANTHER" id="PTHR43547">
    <property type="entry name" value="TWO-COMPONENT HISTIDINE KINASE"/>
    <property type="match status" value="1"/>
</dbReference>
<accession>A0A1W1EKI5</accession>
<gene>
    <name evidence="4" type="ORF">MNB_SV-15-868</name>
</gene>
<evidence type="ECO:0000259" key="3">
    <source>
        <dbReference type="PROSITE" id="PS50109"/>
    </source>
</evidence>
<dbReference type="Pfam" id="PF02518">
    <property type="entry name" value="HATPase_c"/>
    <property type="match status" value="1"/>
</dbReference>
<evidence type="ECO:0000256" key="1">
    <source>
        <dbReference type="ARBA" id="ARBA00022553"/>
    </source>
</evidence>
<dbReference type="Gene3D" id="1.10.287.130">
    <property type="match status" value="1"/>
</dbReference>
<dbReference type="GO" id="GO:0000155">
    <property type="term" value="F:phosphorelay sensor kinase activity"/>
    <property type="evidence" value="ECO:0007669"/>
    <property type="project" value="InterPro"/>
</dbReference>
<proteinExistence type="predicted"/>
<evidence type="ECO:0000256" key="2">
    <source>
        <dbReference type="SAM" id="Phobius"/>
    </source>
</evidence>
<feature type="domain" description="Histidine kinase" evidence="3">
    <location>
        <begin position="188"/>
        <end position="388"/>
    </location>
</feature>
<dbReference type="InterPro" id="IPR003594">
    <property type="entry name" value="HATPase_dom"/>
</dbReference>
<dbReference type="SMART" id="SM00387">
    <property type="entry name" value="HATPase_c"/>
    <property type="match status" value="1"/>
</dbReference>
<sequence>MLALKNRATNSILNSERKSLLRFLTLYILMSIIVIFLLSLFYYQYQDKLNLANHRTQLSIYADDLIRKLKDSQIYPEDDRFKSAIYDINYLKIFSILDEQKVYFHKEIYRINDKIHFVKVLDNDYLGAKYLIIEIDDNNKWVDEVISTIILYGVLALIFLAFLGLYLSRLFLKPMRDYILLLDTFIKDTTHELNTPLSTILANIEMMDREIMVEKNIKKLHRINIAAKTISNIYNDLTYLILTREKVSENENVNIDKIIYDRVDYFDILASSKKIEFKVDLIPIILYIDREKVTRVVDNLISNAIKYNKRGGFIEIKLRENYLTISDTGIGIEESKIPYIFDRYRRFNQSEGGFGIGLSIVKDILNEYNIYIEVNSKLKEGTKIVLKW</sequence>
<protein>
    <submittedName>
        <fullName evidence="4">Two-component system histidine kinase DccS</fullName>
    </submittedName>
</protein>
<name>A0A1W1EKI5_9ZZZZ</name>
<feature type="transmembrane region" description="Helical" evidence="2">
    <location>
        <begin position="145"/>
        <end position="167"/>
    </location>
</feature>
<keyword evidence="4" id="KW-0418">Kinase</keyword>
<dbReference type="SMART" id="SM00388">
    <property type="entry name" value="HisKA"/>
    <property type="match status" value="1"/>
</dbReference>
<dbReference type="SUPFAM" id="SSF55874">
    <property type="entry name" value="ATPase domain of HSP90 chaperone/DNA topoisomerase II/histidine kinase"/>
    <property type="match status" value="1"/>
</dbReference>
<feature type="transmembrane region" description="Helical" evidence="2">
    <location>
        <begin position="20"/>
        <end position="43"/>
    </location>
</feature>
<dbReference type="InterPro" id="IPR005467">
    <property type="entry name" value="His_kinase_dom"/>
</dbReference>
<keyword evidence="2" id="KW-1133">Transmembrane helix</keyword>